<proteinExistence type="predicted"/>
<dbReference type="Proteomes" id="UP000464262">
    <property type="component" value="Chromosome 2"/>
</dbReference>
<dbReference type="AlphaFoldDB" id="A0A7Z2T789"/>
<name>A0A7Z2T789_9VIBR</name>
<evidence type="ECO:0000313" key="2">
    <source>
        <dbReference type="Proteomes" id="UP000464262"/>
    </source>
</evidence>
<reference evidence="1 2" key="1">
    <citation type="submission" date="2020-01" db="EMBL/GenBank/DDBJ databases">
        <title>Whole genome and functional gene identification of agarase of Vibrio HN897.</title>
        <authorList>
            <person name="Liu Y."/>
            <person name="Zhao Z."/>
        </authorList>
    </citation>
    <scope>NUCLEOTIDE SEQUENCE [LARGE SCALE GENOMIC DNA]</scope>
    <source>
        <strain evidence="1 2">HN897</strain>
    </source>
</reference>
<organism evidence="1 2">
    <name type="scientific">Vibrio astriarenae</name>
    <dbReference type="NCBI Taxonomy" id="1481923"/>
    <lineage>
        <taxon>Bacteria</taxon>
        <taxon>Pseudomonadati</taxon>
        <taxon>Pseudomonadota</taxon>
        <taxon>Gammaproteobacteria</taxon>
        <taxon>Vibrionales</taxon>
        <taxon>Vibrionaceae</taxon>
        <taxon>Vibrio</taxon>
    </lineage>
</organism>
<keyword evidence="2" id="KW-1185">Reference proteome</keyword>
<accession>A0A7Z2T789</accession>
<gene>
    <name evidence="1" type="ORF">GT360_19200</name>
</gene>
<protein>
    <submittedName>
        <fullName evidence="1">Uncharacterized protein</fullName>
    </submittedName>
</protein>
<sequence length="63" mass="7450">MKLRDRIEMLEQEIYIASSEGDYDTINMLEQQIESLKSKSDTPFDDDPYAPEGQYFMDDWYGS</sequence>
<dbReference type="RefSeq" id="WP_164650552.1">
    <property type="nucleotide sequence ID" value="NZ_CP047476.1"/>
</dbReference>
<dbReference type="KEGG" id="vas:GT360_19200"/>
<dbReference type="EMBL" id="CP047476">
    <property type="protein sequence ID" value="QIA65653.1"/>
    <property type="molecule type" value="Genomic_DNA"/>
</dbReference>
<evidence type="ECO:0000313" key="1">
    <source>
        <dbReference type="EMBL" id="QIA65653.1"/>
    </source>
</evidence>